<protein>
    <recommendedName>
        <fullName evidence="4">Agglutinin biogenesis protein MshP</fullName>
    </recommendedName>
</protein>
<proteinExistence type="predicted"/>
<dbReference type="RefSeq" id="WP_263125817.1">
    <property type="nucleotide sequence ID" value="NZ_CP106753.1"/>
</dbReference>
<dbReference type="EMBL" id="CP106753">
    <property type="protein sequence ID" value="UXY16358.1"/>
    <property type="molecule type" value="Genomic_DNA"/>
</dbReference>
<evidence type="ECO:0000313" key="2">
    <source>
        <dbReference type="EMBL" id="UXY16358.1"/>
    </source>
</evidence>
<keyword evidence="1" id="KW-0732">Signal</keyword>
<name>A0ABY6DRM3_9NEIS</name>
<feature type="signal peptide" evidence="1">
    <location>
        <begin position="1"/>
        <end position="26"/>
    </location>
</feature>
<organism evidence="2 3">
    <name type="scientific">Chitiniphilus purpureus</name>
    <dbReference type="NCBI Taxonomy" id="2981137"/>
    <lineage>
        <taxon>Bacteria</taxon>
        <taxon>Pseudomonadati</taxon>
        <taxon>Pseudomonadota</taxon>
        <taxon>Betaproteobacteria</taxon>
        <taxon>Neisseriales</taxon>
        <taxon>Chitinibacteraceae</taxon>
        <taxon>Chitiniphilus</taxon>
    </lineage>
</organism>
<feature type="chain" id="PRO_5046643730" description="Agglutinin biogenesis protein MshP" evidence="1">
    <location>
        <begin position="27"/>
        <end position="151"/>
    </location>
</feature>
<evidence type="ECO:0000256" key="1">
    <source>
        <dbReference type="SAM" id="SignalP"/>
    </source>
</evidence>
<gene>
    <name evidence="2" type="ORF">N8I74_04885</name>
</gene>
<evidence type="ECO:0008006" key="4">
    <source>
        <dbReference type="Google" id="ProtNLM"/>
    </source>
</evidence>
<accession>A0ABY6DRM3</accession>
<keyword evidence="3" id="KW-1185">Reference proteome</keyword>
<dbReference type="Proteomes" id="UP001061302">
    <property type="component" value="Chromosome"/>
</dbReference>
<evidence type="ECO:0000313" key="3">
    <source>
        <dbReference type="Proteomes" id="UP001061302"/>
    </source>
</evidence>
<reference evidence="2" key="1">
    <citation type="submission" date="2022-10" db="EMBL/GenBank/DDBJ databases">
        <title>Chitiniphilus purpureus sp. nov., a novel chitin-degrading bacterium isolated from crawfish pond sediment.</title>
        <authorList>
            <person name="Li K."/>
        </authorList>
    </citation>
    <scope>NUCLEOTIDE SEQUENCE</scope>
    <source>
        <strain evidence="2">CD1</strain>
    </source>
</reference>
<sequence length="151" mass="15534">MSPICRNTGFALLGALFLLLVLSSMAAFALALSAGAQQGATLDLQGSRTYQAARAGVEYAAFQAMRQGQCIANSQLALPAPMADLAVNLSCSSSAHNIAGNTVTLYRVTATACTLPPGSSCPPASRTVNYVERQISATLSRCVDVTGTVCT</sequence>